<dbReference type="InterPro" id="IPR008979">
    <property type="entry name" value="Galactose-bd-like_sf"/>
</dbReference>
<proteinExistence type="predicted"/>
<comment type="caution">
    <text evidence="2">The sequence shown here is derived from an EMBL/GenBank/DDBJ whole genome shotgun (WGS) entry which is preliminary data.</text>
</comment>
<feature type="transmembrane region" description="Helical" evidence="1">
    <location>
        <begin position="7"/>
        <end position="26"/>
    </location>
</feature>
<dbReference type="RefSeq" id="WP_040343720.1">
    <property type="nucleotide sequence ID" value="NZ_JABBPK010000001.1"/>
</dbReference>
<evidence type="ECO:0000313" key="2">
    <source>
        <dbReference type="EMBL" id="NMO79086.1"/>
    </source>
</evidence>
<dbReference type="SUPFAM" id="SSF49785">
    <property type="entry name" value="Galactose-binding domain-like"/>
    <property type="match status" value="1"/>
</dbReference>
<dbReference type="Gene3D" id="3.40.190.10">
    <property type="entry name" value="Periplasmic binding protein-like II"/>
    <property type="match status" value="1"/>
</dbReference>
<evidence type="ECO:0000313" key="3">
    <source>
        <dbReference type="Proteomes" id="UP000588491"/>
    </source>
</evidence>
<dbReference type="InterPro" id="IPR006059">
    <property type="entry name" value="SBP"/>
</dbReference>
<dbReference type="PANTHER" id="PTHR43649">
    <property type="entry name" value="ARABINOSE-BINDING PROTEIN-RELATED"/>
    <property type="match status" value="1"/>
</dbReference>
<protein>
    <submittedName>
        <fullName evidence="2">Extracellular solute-binding protein</fullName>
    </submittedName>
</protein>
<dbReference type="SUPFAM" id="SSF53850">
    <property type="entry name" value="Periplasmic binding protein-like II"/>
    <property type="match status" value="1"/>
</dbReference>
<dbReference type="InterPro" id="IPR050490">
    <property type="entry name" value="Bact_solute-bd_prot1"/>
</dbReference>
<keyword evidence="3" id="KW-1185">Reference proteome</keyword>
<keyword evidence="1" id="KW-1133">Transmembrane helix</keyword>
<gene>
    <name evidence="2" type="ORF">HHU08_19200</name>
</gene>
<name>A0A7Y0KAZ9_9BACI</name>
<keyword evidence="1" id="KW-0812">Transmembrane</keyword>
<evidence type="ECO:0000256" key="1">
    <source>
        <dbReference type="SAM" id="Phobius"/>
    </source>
</evidence>
<dbReference type="Proteomes" id="UP000588491">
    <property type="component" value="Unassembled WGS sequence"/>
</dbReference>
<organism evidence="2 3">
    <name type="scientific">Niallia alba</name>
    <dbReference type="NCBI Taxonomy" id="2729105"/>
    <lineage>
        <taxon>Bacteria</taxon>
        <taxon>Bacillati</taxon>
        <taxon>Bacillota</taxon>
        <taxon>Bacilli</taxon>
        <taxon>Bacillales</taxon>
        <taxon>Bacillaceae</taxon>
        <taxon>Niallia</taxon>
    </lineage>
</organism>
<dbReference type="PANTHER" id="PTHR43649:SF27">
    <property type="entry name" value="EXTRACELLULAR SOLUTE-BINDING PROTEIN FAMILY 1"/>
    <property type="match status" value="1"/>
</dbReference>
<dbReference type="Pfam" id="PF01547">
    <property type="entry name" value="SBP_bac_1"/>
    <property type="match status" value="1"/>
</dbReference>
<keyword evidence="1" id="KW-0472">Membrane</keyword>
<sequence>MTLKKKIILLICTLLIIAISVVMIIGKGNLKKSTDDELTKIEQEKSMEAIEAYISGFKSESNYYTVEKQWQTKKIATPSKKYELTPEEMQGGKRFDPSQSEGYGKDVIRLEPKDELTFDVEIDQEGLYEFWLDYYILPETNLLAEVSMKINDEVLFNEMNSFNLSLDWQTETLDKGSKYDRYGDELSPKSNMVLEWKKEGVLDPNHFAYEPLKFKLNKGKNTIKLSVTEGYLLVGNIEIANTTSDTPTYAEYYSENKQDKTDTNKLITIEAENISKKNKQSIRPKYVRDPQITPYDYKNRILNVLDGYSFGDSGDRVQYNFEVEESGYYNITLKYAQDTNNGMPTFRRIEFDGKVPFKELELYMFSYSSSWKNELLKDNEGTPFSVYLEKGAHTLTLSINHSNVKDIYHELLTTLEAIDSVSKDVKKLTGGIVDKKREWRIERYIPEIKEYLIGISERIETQKKALQERYGMDDLPIISELEIAQKVIKEFIKNPEDLPHYMNKFIEDETSAYSRIKMILPMLVYNPMHLDKIYVHTEGEKIPKANARLFTSIVESTKAFTYSFFNPRYNQEDVVDDETIEVWVNQSRLYVELMQRMIDEEFTPNTGIKVNLSLLPDENKIILSNSANSTPDIALGVSHARPFELALRGIIEDLSKYDGFYELTEQFNPNTFVPFIYDEGVYAIPETQDVKLLFYRKDILSFLGETPPQTWEDVVGLVPMLQRYNMNFYTPLGSNNSFKGFDTTTPFIYQFGGRLFNEFGNQSVINKDGAYEAFDFMTSLFTVYNIPITTSEFFQNFRNGKSPVGIGDANTYIQLKYAAPELAGQWGVMPIPGVEDSKGVIERWDPTYGSTGIIFSDSKKKEESWELLKWWANADTQSNFSYNIQSILGNQFLYLTANIDGFKKSAWPSDSKGEILEQWNWIQTTGKVPGDYMVEREISNAWNKVVFDKENPRIAIDQAVKIIDRELERKLTEFGYMENGKLIKPYKVPTIENVEEWVRRNEKVQQE</sequence>
<dbReference type="AlphaFoldDB" id="A0A7Y0KAZ9"/>
<dbReference type="EMBL" id="JABBPK010000001">
    <property type="protein sequence ID" value="NMO79086.1"/>
    <property type="molecule type" value="Genomic_DNA"/>
</dbReference>
<dbReference type="Gene3D" id="2.60.120.260">
    <property type="entry name" value="Galactose-binding domain-like"/>
    <property type="match status" value="2"/>
</dbReference>
<accession>A0A7Y0KAZ9</accession>
<reference evidence="2 3" key="1">
    <citation type="submission" date="2020-04" db="EMBL/GenBank/DDBJ databases">
        <title>Bacillus sp. UniB3 isolated from commercial digestive syrup.</title>
        <authorList>
            <person name="Thorat V."/>
            <person name="Kirdat K."/>
            <person name="Tiwarekar B."/>
            <person name="Yadav A."/>
        </authorList>
    </citation>
    <scope>NUCLEOTIDE SEQUENCE [LARGE SCALE GENOMIC DNA]</scope>
    <source>
        <strain evidence="2 3">UniB3</strain>
    </source>
</reference>